<reference evidence="8" key="1">
    <citation type="submission" date="2022-01" db="EMBL/GenBank/DDBJ databases">
        <title>Novel bile acid biosynthetic pathways are enriched in the microbiome of centenarians.</title>
        <authorList>
            <person name="Sato Y."/>
            <person name="Atarashi K."/>
            <person name="Plichta R.D."/>
            <person name="Arai Y."/>
            <person name="Sasajima S."/>
            <person name="Kearney M.S."/>
            <person name="Suda W."/>
            <person name="Takeshita K."/>
            <person name="Sasaki T."/>
            <person name="Okamoto S."/>
            <person name="Skelly N.A."/>
            <person name="Okamura Y."/>
            <person name="Vlamakis H."/>
            <person name="Li Y."/>
            <person name="Tanoue T."/>
            <person name="Takei H."/>
            <person name="Nittono H."/>
            <person name="Narushima S."/>
            <person name="Irie J."/>
            <person name="Itoh H."/>
            <person name="Moriya K."/>
            <person name="Sugiura Y."/>
            <person name="Suematsu M."/>
            <person name="Moritoki N."/>
            <person name="Shibata S."/>
            <person name="Littman R.D."/>
            <person name="Fischbach A.M."/>
            <person name="Uwamino Y."/>
            <person name="Inoue T."/>
            <person name="Honda A."/>
            <person name="Hattori M."/>
            <person name="Murai T."/>
            <person name="Xavier J.R."/>
            <person name="Hirose N."/>
            <person name="Honda K."/>
        </authorList>
    </citation>
    <scope>NUCLEOTIDE SEQUENCE</scope>
    <source>
        <strain evidence="8">CE91-St16</strain>
    </source>
</reference>
<feature type="transmembrane region" description="Helical" evidence="6">
    <location>
        <begin position="79"/>
        <end position="98"/>
    </location>
</feature>
<dbReference type="PANTHER" id="PTHR43702:SF3">
    <property type="entry name" value="PROTEIN TSGA"/>
    <property type="match status" value="1"/>
</dbReference>
<feature type="transmembrane region" description="Helical" evidence="6">
    <location>
        <begin position="47"/>
        <end position="67"/>
    </location>
</feature>
<dbReference type="EMBL" id="BQOL01000001">
    <property type="protein sequence ID" value="GKI17383.1"/>
    <property type="molecule type" value="Genomic_DNA"/>
</dbReference>
<evidence type="ECO:0000256" key="4">
    <source>
        <dbReference type="ARBA" id="ARBA00022989"/>
    </source>
</evidence>
<feature type="transmembrane region" description="Helical" evidence="6">
    <location>
        <begin position="211"/>
        <end position="231"/>
    </location>
</feature>
<dbReference type="Gene3D" id="1.20.1250.20">
    <property type="entry name" value="MFS general substrate transporter like domains"/>
    <property type="match status" value="2"/>
</dbReference>
<dbReference type="SUPFAM" id="SSF103473">
    <property type="entry name" value="MFS general substrate transporter"/>
    <property type="match status" value="1"/>
</dbReference>
<dbReference type="Pfam" id="PF07690">
    <property type="entry name" value="MFS_1"/>
    <property type="match status" value="1"/>
</dbReference>
<keyword evidence="2" id="KW-1003">Cell membrane</keyword>
<dbReference type="InterPro" id="IPR050375">
    <property type="entry name" value="MFS_TsgA-like"/>
</dbReference>
<evidence type="ECO:0000256" key="6">
    <source>
        <dbReference type="SAM" id="Phobius"/>
    </source>
</evidence>
<feature type="domain" description="Major facilitator superfamily (MFS) profile" evidence="7">
    <location>
        <begin position="1"/>
        <end position="388"/>
    </location>
</feature>
<dbReference type="InterPro" id="IPR011701">
    <property type="entry name" value="MFS"/>
</dbReference>
<dbReference type="RefSeq" id="WP_195290214.1">
    <property type="nucleotide sequence ID" value="NZ_AP025581.1"/>
</dbReference>
<gene>
    <name evidence="8" type="ORF">CE91St16_02910</name>
</gene>
<keyword evidence="5 6" id="KW-0472">Membrane</keyword>
<keyword evidence="3 6" id="KW-0812">Transmembrane</keyword>
<dbReference type="GeneID" id="79838129"/>
<proteinExistence type="predicted"/>
<evidence type="ECO:0000313" key="9">
    <source>
        <dbReference type="Proteomes" id="UP001055105"/>
    </source>
</evidence>
<dbReference type="PROSITE" id="PS50850">
    <property type="entry name" value="MFS"/>
    <property type="match status" value="1"/>
</dbReference>
<comment type="subcellular location">
    <subcellularLocation>
        <location evidence="1">Cell inner membrane</location>
        <topology evidence="1">Multi-pass membrane protein</topology>
    </subcellularLocation>
</comment>
<dbReference type="InterPro" id="IPR020846">
    <property type="entry name" value="MFS_dom"/>
</dbReference>
<feature type="transmembrane region" description="Helical" evidence="6">
    <location>
        <begin position="277"/>
        <end position="295"/>
    </location>
</feature>
<feature type="transmembrane region" description="Helical" evidence="6">
    <location>
        <begin position="334"/>
        <end position="352"/>
    </location>
</feature>
<feature type="transmembrane region" description="Helical" evidence="6">
    <location>
        <begin position="301"/>
        <end position="322"/>
    </location>
</feature>
<evidence type="ECO:0000256" key="3">
    <source>
        <dbReference type="ARBA" id="ARBA00022692"/>
    </source>
</evidence>
<protein>
    <submittedName>
        <fullName evidence="8">MFS transporter</fullName>
    </submittedName>
</protein>
<accession>A0AA37KMH4</accession>
<dbReference type="GO" id="GO:0005886">
    <property type="term" value="C:plasma membrane"/>
    <property type="evidence" value="ECO:0007669"/>
    <property type="project" value="UniProtKB-SubCell"/>
</dbReference>
<dbReference type="PANTHER" id="PTHR43702">
    <property type="entry name" value="L-FUCOSE-PROTON SYMPORTER"/>
    <property type="match status" value="1"/>
</dbReference>
<feature type="transmembrane region" description="Helical" evidence="6">
    <location>
        <begin position="251"/>
        <end position="270"/>
    </location>
</feature>
<sequence>MESARKTSVTKVMPILFSFFVMGFCDVVGISTTYVKNDFNLSEALAGFIPSMVFLWFLLLSVPVALAMNRVGRKRTVQISNVITIVGMLIPFVSYNFATCMVAFALLGIGNTILQVSLNPLLTNVVSGESLTSSLTAGQVVKAVSSFMGPIIAVFAVNVFGNWQYLFPIFAAITLLSSLWLMMTSIPKEEVSLQSGSSVGATFSLLKDSHILLFFIGILCTVGLDVGMNTLTPKLLIERCGLEITDAGLGSSVYFFCRTAGAFIGAFLLARLSDVRYLRVNLVVMLAALGVLYFANSYIEILICVGVFAFALSCVFSIVYSLALRRRPDKANEISGLMITGVCGGAIIPPLMGLLTETVGSQVGSLIVLTVCAVYLIFCAYSIKTQANK</sequence>
<organism evidence="8 9">
    <name type="scientific">Alistipes finegoldii</name>
    <dbReference type="NCBI Taxonomy" id="214856"/>
    <lineage>
        <taxon>Bacteria</taxon>
        <taxon>Pseudomonadati</taxon>
        <taxon>Bacteroidota</taxon>
        <taxon>Bacteroidia</taxon>
        <taxon>Bacteroidales</taxon>
        <taxon>Rikenellaceae</taxon>
        <taxon>Alistipes</taxon>
    </lineage>
</organism>
<evidence type="ECO:0000256" key="5">
    <source>
        <dbReference type="ARBA" id="ARBA00023136"/>
    </source>
</evidence>
<evidence type="ECO:0000259" key="7">
    <source>
        <dbReference type="PROSITE" id="PS50850"/>
    </source>
</evidence>
<evidence type="ECO:0000256" key="1">
    <source>
        <dbReference type="ARBA" id="ARBA00004429"/>
    </source>
</evidence>
<feature type="transmembrane region" description="Helical" evidence="6">
    <location>
        <begin position="364"/>
        <end position="383"/>
    </location>
</feature>
<name>A0AA37KMH4_9BACT</name>
<dbReference type="GO" id="GO:0022857">
    <property type="term" value="F:transmembrane transporter activity"/>
    <property type="evidence" value="ECO:0007669"/>
    <property type="project" value="InterPro"/>
</dbReference>
<dbReference type="InterPro" id="IPR036259">
    <property type="entry name" value="MFS_trans_sf"/>
</dbReference>
<comment type="caution">
    <text evidence="8">The sequence shown here is derived from an EMBL/GenBank/DDBJ whole genome shotgun (WGS) entry which is preliminary data.</text>
</comment>
<feature type="transmembrane region" description="Helical" evidence="6">
    <location>
        <begin position="12"/>
        <end position="35"/>
    </location>
</feature>
<keyword evidence="4 6" id="KW-1133">Transmembrane helix</keyword>
<dbReference type="AlphaFoldDB" id="A0AA37KMH4"/>
<evidence type="ECO:0000313" key="8">
    <source>
        <dbReference type="EMBL" id="GKI17383.1"/>
    </source>
</evidence>
<dbReference type="Proteomes" id="UP001055105">
    <property type="component" value="Unassembled WGS sequence"/>
</dbReference>
<evidence type="ECO:0000256" key="2">
    <source>
        <dbReference type="ARBA" id="ARBA00022475"/>
    </source>
</evidence>